<evidence type="ECO:0000313" key="2">
    <source>
        <dbReference type="Proteomes" id="UP000565262"/>
    </source>
</evidence>
<keyword evidence="2" id="KW-1185">Reference proteome</keyword>
<evidence type="ECO:0000313" key="1">
    <source>
        <dbReference type="EMBL" id="MBB1489309.1"/>
    </source>
</evidence>
<dbReference type="EMBL" id="JACJFM010000050">
    <property type="protein sequence ID" value="MBB1489309.1"/>
    <property type="molecule type" value="Genomic_DNA"/>
</dbReference>
<name>A0A839IXZ2_9GAMM</name>
<dbReference type="RefSeq" id="WP_182811306.1">
    <property type="nucleotide sequence ID" value="NZ_JACJFM010000050.1"/>
</dbReference>
<reference evidence="1 2" key="1">
    <citation type="submission" date="2020-08" db="EMBL/GenBank/DDBJ databases">
        <title>Oceanospirillum sp. nov. isolated from marine sediment.</title>
        <authorList>
            <person name="Ji X."/>
        </authorList>
    </citation>
    <scope>NUCLEOTIDE SEQUENCE [LARGE SCALE GENOMIC DNA]</scope>
    <source>
        <strain evidence="1 2">D5</strain>
    </source>
</reference>
<proteinExistence type="predicted"/>
<dbReference type="Proteomes" id="UP000565262">
    <property type="component" value="Unassembled WGS sequence"/>
</dbReference>
<sequence length="421" mass="46856">MLWGLSGPEKVVSQRRTRTLGLSSVVRRFNDLAVPQLGSVRHVKTVFLACLGIGIAKEARKEGLNVSNIQVTNAIEALACFLAYESNGWQSDERLRGSTKLQGQKDLSYKAFSANNIYVTQPMRMSTVQALPGLGLVESTGERFNSFTLSQQGQDFIDAGCVDLSCDRLKIQKYLINWVLGEYKHKCLPVNRPGLIKALSPLVRLNDQALNIFKQALLSGAPDAVSRRRGVLDWVASAKPSEPDLWQNPGCIETEHFKDLQSGALFFLLRDKALDLLNVIEAEIGLLNPCQLDLNQVLSSDIKTVLTALKEAAEKFLSLEHDPIANKAATKFAQACASPSEQEVIRYLVARDNVVLRNRGDLIVPAQAFGKPDSVESDDEEVHKRLFPSGISFRVWNMYVLNLDFENRLDTWLDKEEAPDE</sequence>
<dbReference type="AlphaFoldDB" id="A0A839IXZ2"/>
<accession>A0A839IXZ2</accession>
<protein>
    <submittedName>
        <fullName evidence="1">Uncharacterized protein</fullName>
    </submittedName>
</protein>
<organism evidence="1 2">
    <name type="scientific">Oceanospirillum sediminis</name>
    <dbReference type="NCBI Taxonomy" id="2760088"/>
    <lineage>
        <taxon>Bacteria</taxon>
        <taxon>Pseudomonadati</taxon>
        <taxon>Pseudomonadota</taxon>
        <taxon>Gammaproteobacteria</taxon>
        <taxon>Oceanospirillales</taxon>
        <taxon>Oceanospirillaceae</taxon>
        <taxon>Oceanospirillum</taxon>
    </lineage>
</organism>
<comment type="caution">
    <text evidence="1">The sequence shown here is derived from an EMBL/GenBank/DDBJ whole genome shotgun (WGS) entry which is preliminary data.</text>
</comment>
<gene>
    <name evidence="1" type="ORF">H4O21_22105</name>
</gene>